<organism evidence="2 3">
    <name type="scientific">Circinella minor</name>
    <dbReference type="NCBI Taxonomy" id="1195481"/>
    <lineage>
        <taxon>Eukaryota</taxon>
        <taxon>Fungi</taxon>
        <taxon>Fungi incertae sedis</taxon>
        <taxon>Mucoromycota</taxon>
        <taxon>Mucoromycotina</taxon>
        <taxon>Mucoromycetes</taxon>
        <taxon>Mucorales</taxon>
        <taxon>Lichtheimiaceae</taxon>
        <taxon>Circinella</taxon>
    </lineage>
</organism>
<dbReference type="OrthoDB" id="10254221at2759"/>
<dbReference type="InterPro" id="IPR008030">
    <property type="entry name" value="NmrA-like"/>
</dbReference>
<reference evidence="2 3" key="1">
    <citation type="submission" date="2020-12" db="EMBL/GenBank/DDBJ databases">
        <title>Metabolic potential, ecology and presence of endohyphal bacteria is reflected in genomic diversity of Mucoromycotina.</title>
        <authorList>
            <person name="Muszewska A."/>
            <person name="Okrasinska A."/>
            <person name="Steczkiewicz K."/>
            <person name="Drgas O."/>
            <person name="Orlowska M."/>
            <person name="Perlinska-Lenart U."/>
            <person name="Aleksandrzak-Piekarczyk T."/>
            <person name="Szatraj K."/>
            <person name="Zielenkiewicz U."/>
            <person name="Pilsyk S."/>
            <person name="Malc E."/>
            <person name="Mieczkowski P."/>
            <person name="Kruszewska J.S."/>
            <person name="Biernat P."/>
            <person name="Pawlowska J."/>
        </authorList>
    </citation>
    <scope>NUCLEOTIDE SEQUENCE [LARGE SCALE GENOMIC DNA]</scope>
    <source>
        <strain evidence="2 3">CBS 142.35</strain>
    </source>
</reference>
<dbReference type="Proteomes" id="UP000646827">
    <property type="component" value="Unassembled WGS sequence"/>
</dbReference>
<dbReference type="PANTHER" id="PTHR43162:SF1">
    <property type="entry name" value="PRESTALK A DIFFERENTIATION PROTEIN A"/>
    <property type="match status" value="1"/>
</dbReference>
<comment type="caution">
    <text evidence="2">The sequence shown here is derived from an EMBL/GenBank/DDBJ whole genome shotgun (WGS) entry which is preliminary data.</text>
</comment>
<accession>A0A8H7S9T8</accession>
<dbReference type="Gene3D" id="3.40.50.720">
    <property type="entry name" value="NAD(P)-binding Rossmann-like Domain"/>
    <property type="match status" value="1"/>
</dbReference>
<name>A0A8H7S9T8_9FUNG</name>
<proteinExistence type="predicted"/>
<feature type="domain" description="NmrA-like" evidence="1">
    <location>
        <begin position="9"/>
        <end position="267"/>
    </location>
</feature>
<dbReference type="EMBL" id="JAEPRB010000038">
    <property type="protein sequence ID" value="KAG2224730.1"/>
    <property type="molecule type" value="Genomic_DNA"/>
</dbReference>
<sequence length="302" mass="34696">MNNNNNHTKERIYVLGATGNIGPFVLKELIKEQVQITAYTRSPEKLYKAIPEAKNYQQLSIVQGGFDDLTPFNESIGGHTRLFLLVPDIKDMTRIKIELGKQAYDVGVEQIVDLSVQSLPWRYYLVSLPHQETEKALFYYSNRKSSTLVSLRPSNFMTNMLFSLETIQNQDMFMEELNPSEPQEWISPYDIGQIAARILMEPIEKHGDSAYELIGDVKTPQERAVMFSKILGRPIEYHQVEPQVIYDTFIKMGFDHALAYSVSTFSAKNPMVTRGLQILLGRKPETVYEWLEKNKDAFLSKN</sequence>
<protein>
    <recommendedName>
        <fullName evidence="1">NmrA-like domain-containing protein</fullName>
    </recommendedName>
</protein>
<dbReference type="Gene3D" id="3.90.25.10">
    <property type="entry name" value="UDP-galactose 4-epimerase, domain 1"/>
    <property type="match status" value="1"/>
</dbReference>
<keyword evidence="3" id="KW-1185">Reference proteome</keyword>
<evidence type="ECO:0000313" key="3">
    <source>
        <dbReference type="Proteomes" id="UP000646827"/>
    </source>
</evidence>
<gene>
    <name evidence="2" type="ORF">INT45_009045</name>
</gene>
<dbReference type="InterPro" id="IPR051604">
    <property type="entry name" value="Ergot_Alk_Oxidoreductase"/>
</dbReference>
<dbReference type="Pfam" id="PF05368">
    <property type="entry name" value="NmrA"/>
    <property type="match status" value="1"/>
</dbReference>
<dbReference type="PANTHER" id="PTHR43162">
    <property type="match status" value="1"/>
</dbReference>
<evidence type="ECO:0000313" key="2">
    <source>
        <dbReference type="EMBL" id="KAG2224730.1"/>
    </source>
</evidence>
<dbReference type="SUPFAM" id="SSF51735">
    <property type="entry name" value="NAD(P)-binding Rossmann-fold domains"/>
    <property type="match status" value="1"/>
</dbReference>
<dbReference type="InterPro" id="IPR036291">
    <property type="entry name" value="NAD(P)-bd_dom_sf"/>
</dbReference>
<evidence type="ECO:0000259" key="1">
    <source>
        <dbReference type="Pfam" id="PF05368"/>
    </source>
</evidence>
<dbReference type="AlphaFoldDB" id="A0A8H7S9T8"/>